<dbReference type="InterPro" id="IPR024038">
    <property type="entry name" value="MYXO-CTERM"/>
</dbReference>
<dbReference type="EMBL" id="ABCS01000002">
    <property type="protein sequence ID" value="EDM81712.1"/>
    <property type="molecule type" value="Genomic_DNA"/>
</dbReference>
<protein>
    <submittedName>
        <fullName evidence="5">Possible peptidase</fullName>
    </submittedName>
</protein>
<keyword evidence="6" id="KW-1185">Reference proteome</keyword>
<dbReference type="GO" id="GO:0004252">
    <property type="term" value="F:serine-type endopeptidase activity"/>
    <property type="evidence" value="ECO:0007669"/>
    <property type="project" value="InterPro"/>
</dbReference>
<dbReference type="InterPro" id="IPR009003">
    <property type="entry name" value="Peptidase_S1_PA"/>
</dbReference>
<evidence type="ECO:0000256" key="2">
    <source>
        <dbReference type="SAM" id="MobiDB-lite"/>
    </source>
</evidence>
<dbReference type="Gene3D" id="2.60.40.10">
    <property type="entry name" value="Immunoglobulins"/>
    <property type="match status" value="1"/>
</dbReference>
<evidence type="ECO:0000313" key="5">
    <source>
        <dbReference type="EMBL" id="EDM81712.1"/>
    </source>
</evidence>
<keyword evidence="3" id="KW-0732">Signal</keyword>
<proteinExistence type="predicted"/>
<dbReference type="SMART" id="SM00020">
    <property type="entry name" value="Tryp_SPc"/>
    <property type="match status" value="1"/>
</dbReference>
<feature type="domain" description="Peptidase S1" evidence="4">
    <location>
        <begin position="34"/>
        <end position="239"/>
    </location>
</feature>
<dbReference type="InterPro" id="IPR013783">
    <property type="entry name" value="Ig-like_fold"/>
</dbReference>
<dbReference type="SUPFAM" id="SSF50494">
    <property type="entry name" value="Trypsin-like serine proteases"/>
    <property type="match status" value="1"/>
</dbReference>
<reference evidence="5 6" key="1">
    <citation type="submission" date="2007-06" db="EMBL/GenBank/DDBJ databases">
        <authorList>
            <person name="Shimkets L."/>
            <person name="Ferriera S."/>
            <person name="Johnson J."/>
            <person name="Kravitz S."/>
            <person name="Beeson K."/>
            <person name="Sutton G."/>
            <person name="Rogers Y.-H."/>
            <person name="Friedman R."/>
            <person name="Frazier M."/>
            <person name="Venter J.C."/>
        </authorList>
    </citation>
    <scope>NUCLEOTIDE SEQUENCE [LARGE SCALE GENOMIC DNA]</scope>
    <source>
        <strain evidence="5 6">SIR-1</strain>
    </source>
</reference>
<feature type="region of interest" description="Disordered" evidence="2">
    <location>
        <begin position="436"/>
        <end position="467"/>
    </location>
</feature>
<comment type="caution">
    <text evidence="5">The sequence shown here is derived from an EMBL/GenBank/DDBJ whole genome shotgun (WGS) entry which is preliminary data.</text>
</comment>
<dbReference type="AlphaFoldDB" id="A6FXX4"/>
<dbReference type="STRING" id="391625.PPSIR1_22384"/>
<dbReference type="PROSITE" id="PS50240">
    <property type="entry name" value="TRYPSIN_DOM"/>
    <property type="match status" value="1"/>
</dbReference>
<keyword evidence="1" id="KW-1015">Disulfide bond</keyword>
<evidence type="ECO:0000313" key="6">
    <source>
        <dbReference type="Proteomes" id="UP000005801"/>
    </source>
</evidence>
<evidence type="ECO:0000256" key="3">
    <source>
        <dbReference type="SAM" id="SignalP"/>
    </source>
</evidence>
<evidence type="ECO:0000259" key="4">
    <source>
        <dbReference type="PROSITE" id="PS50240"/>
    </source>
</evidence>
<dbReference type="PANTHER" id="PTHR24253:SF153">
    <property type="entry name" value="SERINE PROTEASE HEPSIN"/>
    <property type="match status" value="1"/>
</dbReference>
<organism evidence="5 6">
    <name type="scientific">Plesiocystis pacifica SIR-1</name>
    <dbReference type="NCBI Taxonomy" id="391625"/>
    <lineage>
        <taxon>Bacteria</taxon>
        <taxon>Pseudomonadati</taxon>
        <taxon>Myxococcota</taxon>
        <taxon>Polyangia</taxon>
        <taxon>Nannocystales</taxon>
        <taxon>Nannocystaceae</taxon>
        <taxon>Plesiocystis</taxon>
    </lineage>
</organism>
<dbReference type="InterPro" id="IPR001254">
    <property type="entry name" value="Trypsin_dom"/>
</dbReference>
<feature type="compositionally biased region" description="Acidic residues" evidence="2">
    <location>
        <begin position="436"/>
        <end position="456"/>
    </location>
</feature>
<feature type="chain" id="PRO_5002697207" evidence="3">
    <location>
        <begin position="20"/>
        <end position="497"/>
    </location>
</feature>
<dbReference type="Proteomes" id="UP000005801">
    <property type="component" value="Unassembled WGS sequence"/>
</dbReference>
<gene>
    <name evidence="5" type="ORF">PPSIR1_22384</name>
</gene>
<dbReference type="NCBIfam" id="TIGR03901">
    <property type="entry name" value="MYXO-CTERM"/>
    <property type="match status" value="1"/>
</dbReference>
<feature type="signal peptide" evidence="3">
    <location>
        <begin position="1"/>
        <end position="19"/>
    </location>
</feature>
<name>A6FXX4_9BACT</name>
<sequence length="497" mass="50317">MLSAALGLGAFAYAAPVWGGSPAGFELAPKPAGIVGGAPVDTCAWPSVVGMNAGGQCTGTLVSPRVVVYAAHCGTFHATVTFGNDMDAPGREVEVIHCERLSGLQAVSADDYAWCELAEPVLDVPVTPLLTGCDAELVEVGTPVTIVGFGDTGSDPDAPVMTGVKYAAQTEVVSKLSLVGIGSMGVGADSGDSGGPALVQLPDGSWRVLGIVTGGGGDGGTVQYVRAPRTLPWIEDTSGLDVSPCHSFAPVPTHAAPAGETQLVDRWAPTPECGGFFVANADPESSSWATGCAGELSGPSERCGPAWDGGVDVDAPSVDFLEPADGQVYELLHAEDTAVLDALVDAWDTHDDASLGSASHVGVRDVALFVDGEPWSPGQPGAPGVPGGMTPGVDETPPYAFAGVELGVGEHVLMARATDHAGNVSEVSATIVLGVEDETGSEEVGESGDIDDDDADGPGTGCACASTRRSSPAGLFVLLAFGLSRRRRRAQRATPSS</sequence>
<dbReference type="Gene3D" id="2.40.10.10">
    <property type="entry name" value="Trypsin-like serine proteases"/>
    <property type="match status" value="1"/>
</dbReference>
<dbReference type="GO" id="GO:0006508">
    <property type="term" value="P:proteolysis"/>
    <property type="evidence" value="ECO:0007669"/>
    <property type="project" value="InterPro"/>
</dbReference>
<dbReference type="PANTHER" id="PTHR24253">
    <property type="entry name" value="TRANSMEMBRANE PROTEASE SERINE"/>
    <property type="match status" value="1"/>
</dbReference>
<dbReference type="InterPro" id="IPR043504">
    <property type="entry name" value="Peptidase_S1_PA_chymotrypsin"/>
</dbReference>
<dbReference type="Pfam" id="PF00089">
    <property type="entry name" value="Trypsin"/>
    <property type="match status" value="1"/>
</dbReference>
<evidence type="ECO:0000256" key="1">
    <source>
        <dbReference type="ARBA" id="ARBA00023157"/>
    </source>
</evidence>
<accession>A6FXX4</accession>
<dbReference type="eggNOG" id="COG5640">
    <property type="taxonomic scope" value="Bacteria"/>
</dbReference>